<evidence type="ECO:0000313" key="2">
    <source>
        <dbReference type="EMBL" id="VDO94102.1"/>
    </source>
</evidence>
<dbReference type="Proteomes" id="UP000050761">
    <property type="component" value="Unassembled WGS sequence"/>
</dbReference>
<accession>A0A3P8DDA0</accession>
<dbReference type="EMBL" id="UZAH01027687">
    <property type="protein sequence ID" value="VDO94102.1"/>
    <property type="molecule type" value="Genomic_DNA"/>
</dbReference>
<keyword evidence="1" id="KW-0472">Membrane</keyword>
<feature type="transmembrane region" description="Helical" evidence="1">
    <location>
        <begin position="58"/>
        <end position="78"/>
    </location>
</feature>
<reference evidence="4" key="2">
    <citation type="submission" date="2019-09" db="UniProtKB">
        <authorList>
            <consortium name="WormBaseParasite"/>
        </authorList>
    </citation>
    <scope>IDENTIFICATION</scope>
</reference>
<organism evidence="3 4">
    <name type="scientific">Heligmosomoides polygyrus</name>
    <name type="common">Parasitic roundworm</name>
    <dbReference type="NCBI Taxonomy" id="6339"/>
    <lineage>
        <taxon>Eukaryota</taxon>
        <taxon>Metazoa</taxon>
        <taxon>Ecdysozoa</taxon>
        <taxon>Nematoda</taxon>
        <taxon>Chromadorea</taxon>
        <taxon>Rhabditida</taxon>
        <taxon>Rhabditina</taxon>
        <taxon>Rhabditomorpha</taxon>
        <taxon>Strongyloidea</taxon>
        <taxon>Heligmosomidae</taxon>
        <taxon>Heligmosomoides</taxon>
    </lineage>
</organism>
<evidence type="ECO:0000313" key="4">
    <source>
        <dbReference type="WBParaSite" id="HPBE_0001291001-mRNA-1"/>
    </source>
</evidence>
<keyword evidence="1" id="KW-1133">Transmembrane helix</keyword>
<keyword evidence="3" id="KW-1185">Reference proteome</keyword>
<feature type="transmembrane region" description="Helical" evidence="1">
    <location>
        <begin position="32"/>
        <end position="52"/>
    </location>
</feature>
<name>A0A183FWR5_HELPZ</name>
<keyword evidence="1" id="KW-0812">Transmembrane</keyword>
<proteinExistence type="predicted"/>
<gene>
    <name evidence="2" type="ORF">HPBE_LOCUS12911</name>
</gene>
<evidence type="ECO:0000313" key="3">
    <source>
        <dbReference type="Proteomes" id="UP000050761"/>
    </source>
</evidence>
<protein>
    <submittedName>
        <fullName evidence="4">ABC2_membrane domain-containing protein</fullName>
    </submittedName>
</protein>
<reference evidence="2 3" key="1">
    <citation type="submission" date="2018-11" db="EMBL/GenBank/DDBJ databases">
        <authorList>
            <consortium name="Pathogen Informatics"/>
        </authorList>
    </citation>
    <scope>NUCLEOTIDE SEQUENCE [LARGE SCALE GENOMIC DNA]</scope>
</reference>
<dbReference type="AlphaFoldDB" id="A0A183FWR5"/>
<dbReference type="WBParaSite" id="HPBE_0001291001-mRNA-1">
    <property type="protein sequence ID" value="HPBE_0001291001-mRNA-1"/>
    <property type="gene ID" value="HPBE_0001291001"/>
</dbReference>
<dbReference type="OrthoDB" id="5870747at2759"/>
<sequence>MSKPLLDLCINTSESFVEAATFRLDRLQLVQVVILLQFAVTATLTIFSVVGVSMNQPVGYILLLALLQLIITVPGFAYHFTKNTGTYSFDANAHVGIQSMRIGLLYARGGHTARRIVAQWMGPPHAREVGGSVLLRRGIFAFQLSE</sequence>
<evidence type="ECO:0000256" key="1">
    <source>
        <dbReference type="SAM" id="Phobius"/>
    </source>
</evidence>
<accession>A0A183FWR5</accession>